<keyword evidence="1" id="KW-0812">Transmembrane</keyword>
<sequence length="153" mass="18170">MAYCSNCRVVGLYLIVTKLIVKFNWKQWLIFIGCSFLPILLWALIRIRYDGFKFIHDMISYDLLSRTNSPIEGHSGPWYVYIMNLIVNYRWYIGVSIVLLLILIISRNINYAFKDNFNECIGLVIWVMLLLILFSIAKTKLSWYIFRIYPPLL</sequence>
<gene>
    <name evidence="2" type="ORF">JHL18_25325</name>
</gene>
<dbReference type="Proteomes" id="UP000596739">
    <property type="component" value="Unassembled WGS sequence"/>
</dbReference>
<accession>A0ABS1EXA0</accession>
<name>A0ABS1EXA0_9CLOT</name>
<organism evidence="2 3">
    <name type="scientific">Clostridium yunnanense</name>
    <dbReference type="NCBI Taxonomy" id="2800325"/>
    <lineage>
        <taxon>Bacteria</taxon>
        <taxon>Bacillati</taxon>
        <taxon>Bacillota</taxon>
        <taxon>Clostridia</taxon>
        <taxon>Eubacteriales</taxon>
        <taxon>Clostridiaceae</taxon>
        <taxon>Clostridium</taxon>
    </lineage>
</organism>
<keyword evidence="1" id="KW-0472">Membrane</keyword>
<evidence type="ECO:0000313" key="3">
    <source>
        <dbReference type="Proteomes" id="UP000596739"/>
    </source>
</evidence>
<dbReference type="RefSeq" id="WP_207753116.1">
    <property type="nucleotide sequence ID" value="NZ_JAENHN010000071.1"/>
</dbReference>
<comment type="caution">
    <text evidence="2">The sequence shown here is derived from an EMBL/GenBank/DDBJ whole genome shotgun (WGS) entry which is preliminary data.</text>
</comment>
<reference evidence="3" key="1">
    <citation type="submission" date="2021-01" db="EMBL/GenBank/DDBJ databases">
        <title>Genome public.</title>
        <authorList>
            <person name="Liu C."/>
            <person name="Sun Q."/>
        </authorList>
    </citation>
    <scope>NUCLEOTIDE SEQUENCE [LARGE SCALE GENOMIC DNA]</scope>
    <source>
        <strain evidence="3">YIM B02505</strain>
    </source>
</reference>
<evidence type="ECO:0000256" key="1">
    <source>
        <dbReference type="SAM" id="Phobius"/>
    </source>
</evidence>
<feature type="transmembrane region" description="Helical" evidence="1">
    <location>
        <begin position="121"/>
        <end position="137"/>
    </location>
</feature>
<proteinExistence type="predicted"/>
<keyword evidence="1" id="KW-1133">Transmembrane helix</keyword>
<keyword evidence="3" id="KW-1185">Reference proteome</keyword>
<feature type="transmembrane region" description="Helical" evidence="1">
    <location>
        <begin position="91"/>
        <end position="109"/>
    </location>
</feature>
<evidence type="ECO:0000313" key="2">
    <source>
        <dbReference type="EMBL" id="MBK1813933.1"/>
    </source>
</evidence>
<feature type="transmembrane region" description="Helical" evidence="1">
    <location>
        <begin position="28"/>
        <end position="45"/>
    </location>
</feature>
<dbReference type="EMBL" id="JAENHN010000071">
    <property type="protein sequence ID" value="MBK1813933.1"/>
    <property type="molecule type" value="Genomic_DNA"/>
</dbReference>
<protein>
    <submittedName>
        <fullName evidence="2">Uncharacterized protein</fullName>
    </submittedName>
</protein>